<proteinExistence type="predicted"/>
<name>A0A409XRN7_PSICY</name>
<keyword evidence="2" id="KW-1185">Reference proteome</keyword>
<comment type="caution">
    <text evidence="1">The sequence shown here is derived from an EMBL/GenBank/DDBJ whole genome shotgun (WGS) entry which is preliminary data.</text>
</comment>
<dbReference type="EMBL" id="NHYD01000776">
    <property type="protein sequence ID" value="PPQ93380.1"/>
    <property type="molecule type" value="Genomic_DNA"/>
</dbReference>
<dbReference type="InParanoid" id="A0A409XRN7"/>
<gene>
    <name evidence="1" type="ORF">CVT25_007089</name>
</gene>
<dbReference type="OrthoDB" id="5412996at2759"/>
<protein>
    <recommendedName>
        <fullName evidence="3">Aminoglycoside phosphotransferase domain-containing protein</fullName>
    </recommendedName>
</protein>
<reference evidence="1 2" key="1">
    <citation type="journal article" date="2018" name="Evol. Lett.">
        <title>Horizontal gene cluster transfer increased hallucinogenic mushroom diversity.</title>
        <authorList>
            <person name="Reynolds H.T."/>
            <person name="Vijayakumar V."/>
            <person name="Gluck-Thaler E."/>
            <person name="Korotkin H.B."/>
            <person name="Matheny P.B."/>
            <person name="Slot J.C."/>
        </authorList>
    </citation>
    <scope>NUCLEOTIDE SEQUENCE [LARGE SCALE GENOMIC DNA]</scope>
    <source>
        <strain evidence="1 2">2631</strain>
    </source>
</reference>
<organism evidence="1 2">
    <name type="scientific">Psilocybe cyanescens</name>
    <dbReference type="NCBI Taxonomy" id="93625"/>
    <lineage>
        <taxon>Eukaryota</taxon>
        <taxon>Fungi</taxon>
        <taxon>Dikarya</taxon>
        <taxon>Basidiomycota</taxon>
        <taxon>Agaricomycotina</taxon>
        <taxon>Agaricomycetes</taxon>
        <taxon>Agaricomycetidae</taxon>
        <taxon>Agaricales</taxon>
        <taxon>Agaricineae</taxon>
        <taxon>Strophariaceae</taxon>
        <taxon>Psilocybe</taxon>
    </lineage>
</organism>
<accession>A0A409XRN7</accession>
<sequence length="91" mass="10202">MFSGGCNTIYPIKFEDGTCWALRVLHNMEPIEPTVETMCYVKNSIPTIPIATVHAWSNSEDGDGVRTPYILLDWIEGLTLTWNATFPPLEA</sequence>
<evidence type="ECO:0000313" key="1">
    <source>
        <dbReference type="EMBL" id="PPQ93380.1"/>
    </source>
</evidence>
<dbReference type="Proteomes" id="UP000283269">
    <property type="component" value="Unassembled WGS sequence"/>
</dbReference>
<evidence type="ECO:0000313" key="2">
    <source>
        <dbReference type="Proteomes" id="UP000283269"/>
    </source>
</evidence>
<dbReference type="SUPFAM" id="SSF56112">
    <property type="entry name" value="Protein kinase-like (PK-like)"/>
    <property type="match status" value="1"/>
</dbReference>
<dbReference type="AlphaFoldDB" id="A0A409XRN7"/>
<dbReference type="InterPro" id="IPR011009">
    <property type="entry name" value="Kinase-like_dom_sf"/>
</dbReference>
<evidence type="ECO:0008006" key="3">
    <source>
        <dbReference type="Google" id="ProtNLM"/>
    </source>
</evidence>